<dbReference type="EMBL" id="BMSA01000059">
    <property type="protein sequence ID" value="GGT99040.1"/>
    <property type="molecule type" value="Genomic_DNA"/>
</dbReference>
<organism evidence="1 2">
    <name type="scientific">Streptomyces phaeofaciens</name>
    <dbReference type="NCBI Taxonomy" id="68254"/>
    <lineage>
        <taxon>Bacteria</taxon>
        <taxon>Bacillati</taxon>
        <taxon>Actinomycetota</taxon>
        <taxon>Actinomycetes</taxon>
        <taxon>Kitasatosporales</taxon>
        <taxon>Streptomycetaceae</taxon>
        <taxon>Streptomyces</taxon>
    </lineage>
</organism>
<sequence length="276" mass="31711">MSNTDSMIAEAMDGFLADPRMLRIQRDTTLVADLALGGFEGIEYEVFEDRLLRDSMPILRGMLRSGTFITFSIMKFTQQQVPFYVSSENRRLLHSSDAERDDILVDVLMGARRTFRQKALVEGGWNPAFKGPKGPCCLMTYFIGRCMWEFRRVYLRWAREREIIAREEAALLDPEAFFRLRPGLPHHGEPEEILFAGNLMDLLSTQPAETQAVVRLTCEGYADGEIADRLKSTTGAVRTRRYRFRTVLYQAAREGKIWIPEQLHANGHQRQQRDAA</sequence>
<reference evidence="1" key="2">
    <citation type="submission" date="2020-09" db="EMBL/GenBank/DDBJ databases">
        <authorList>
            <person name="Sun Q."/>
            <person name="Ohkuma M."/>
        </authorList>
    </citation>
    <scope>NUCLEOTIDE SEQUENCE</scope>
    <source>
        <strain evidence="1">JCM 4125</strain>
    </source>
</reference>
<protein>
    <submittedName>
        <fullName evidence="1">Uncharacterized protein</fullName>
    </submittedName>
</protein>
<comment type="caution">
    <text evidence="1">The sequence shown here is derived from an EMBL/GenBank/DDBJ whole genome shotgun (WGS) entry which is preliminary data.</text>
</comment>
<reference evidence="1" key="1">
    <citation type="journal article" date="2014" name="Int. J. Syst. Evol. Microbiol.">
        <title>Complete genome sequence of Corynebacterium casei LMG S-19264T (=DSM 44701T), isolated from a smear-ripened cheese.</title>
        <authorList>
            <consortium name="US DOE Joint Genome Institute (JGI-PGF)"/>
            <person name="Walter F."/>
            <person name="Albersmeier A."/>
            <person name="Kalinowski J."/>
            <person name="Ruckert C."/>
        </authorList>
    </citation>
    <scope>NUCLEOTIDE SEQUENCE</scope>
    <source>
        <strain evidence="1">JCM 4125</strain>
    </source>
</reference>
<dbReference type="Gene3D" id="1.10.10.10">
    <property type="entry name" value="Winged helix-like DNA-binding domain superfamily/Winged helix DNA-binding domain"/>
    <property type="match status" value="1"/>
</dbReference>
<gene>
    <name evidence="1" type="ORF">GCM10010226_90310</name>
</gene>
<dbReference type="RefSeq" id="WP_189718402.1">
    <property type="nucleotide sequence ID" value="NZ_BMSA01000059.1"/>
</dbReference>
<dbReference type="InterPro" id="IPR036388">
    <property type="entry name" value="WH-like_DNA-bd_sf"/>
</dbReference>
<keyword evidence="2" id="KW-1185">Reference proteome</keyword>
<evidence type="ECO:0000313" key="1">
    <source>
        <dbReference type="EMBL" id="GGT99040.1"/>
    </source>
</evidence>
<dbReference type="AlphaFoldDB" id="A0A918HR12"/>
<dbReference type="Proteomes" id="UP000646776">
    <property type="component" value="Unassembled WGS sequence"/>
</dbReference>
<proteinExistence type="predicted"/>
<evidence type="ECO:0000313" key="2">
    <source>
        <dbReference type="Proteomes" id="UP000646776"/>
    </source>
</evidence>
<accession>A0A918HR12</accession>
<name>A0A918HR12_9ACTN</name>